<evidence type="ECO:0000313" key="1">
    <source>
        <dbReference type="EMBL" id="NOV03075.1"/>
    </source>
</evidence>
<dbReference type="Proteomes" id="UP000618579">
    <property type="component" value="Unassembled WGS sequence"/>
</dbReference>
<evidence type="ECO:0000313" key="2">
    <source>
        <dbReference type="Proteomes" id="UP000618579"/>
    </source>
</evidence>
<comment type="caution">
    <text evidence="1">The sequence shown here is derived from an EMBL/GenBank/DDBJ whole genome shotgun (WGS) entry which is preliminary data.</text>
</comment>
<sequence length="97" mass="11600">MPFVMQNKRTDQLYTCTLVNNYDLAYYGVKYWSEREEAEEQVHAFILSIEGLAAEEWQIIELEEREMKLCNVKLKNDANHALFWLPTRKSEVRKVEN</sequence>
<organism evidence="1 2">
    <name type="scientific">Paenibacillus planticolens</name>
    <dbReference type="NCBI Taxonomy" id="2654976"/>
    <lineage>
        <taxon>Bacteria</taxon>
        <taxon>Bacillati</taxon>
        <taxon>Bacillota</taxon>
        <taxon>Bacilli</taxon>
        <taxon>Bacillales</taxon>
        <taxon>Paenibacillaceae</taxon>
        <taxon>Paenibacillus</taxon>
    </lineage>
</organism>
<proteinExistence type="predicted"/>
<name>A0ABX1ZWN6_9BACL</name>
<reference evidence="1 2" key="1">
    <citation type="submission" date="2019-10" db="EMBL/GenBank/DDBJ databases">
        <title>Description of Paenibacillus pedi sp. nov.</title>
        <authorList>
            <person name="Carlier A."/>
            <person name="Qi S."/>
        </authorList>
    </citation>
    <scope>NUCLEOTIDE SEQUENCE [LARGE SCALE GENOMIC DNA]</scope>
    <source>
        <strain evidence="1 2">LMG 31457</strain>
    </source>
</reference>
<accession>A0ABX1ZWN6</accession>
<keyword evidence="2" id="KW-1185">Reference proteome</keyword>
<dbReference type="EMBL" id="WHNZ01000061">
    <property type="protein sequence ID" value="NOV03075.1"/>
    <property type="molecule type" value="Genomic_DNA"/>
</dbReference>
<gene>
    <name evidence="1" type="ORF">GC097_24050</name>
</gene>
<protein>
    <submittedName>
        <fullName evidence="1">Uncharacterized protein</fullName>
    </submittedName>
</protein>